<dbReference type="Proteomes" id="UP000195514">
    <property type="component" value="Chromosome I"/>
</dbReference>
<accession>A0A1Y6K4Y3</accession>
<dbReference type="EMBL" id="LT859958">
    <property type="protein sequence ID" value="SMX54626.1"/>
    <property type="molecule type" value="Genomic_DNA"/>
</dbReference>
<dbReference type="InterPro" id="IPR024047">
    <property type="entry name" value="MM3350-like_sf"/>
</dbReference>
<dbReference type="InterPro" id="IPR012912">
    <property type="entry name" value="Plasmid_pRiA4b_Orf3-like"/>
</dbReference>
<sequence>MKTINLKISLMLIEPVFWRLIRISEKAPLLDLYYVILHVFGWTNSHFFILLNKSMTFINIPCWEEDAFQFLFAAFAILEDLVAKRISFREETFYPNDIGDEWKHENEIVSIDDSVELFSGALGMDGACAFPPEDFSINPGYLIFSPSTRARYRCNPVVSGMRLISRILKWEACCI</sequence>
<evidence type="ECO:0000313" key="2">
    <source>
        <dbReference type="EMBL" id="SMX54626.1"/>
    </source>
</evidence>
<dbReference type="KEGG" id="abat:CFX1CAM_1561"/>
<evidence type="ECO:0000259" key="1">
    <source>
        <dbReference type="Pfam" id="PF07929"/>
    </source>
</evidence>
<keyword evidence="3" id="KW-1185">Reference proteome</keyword>
<feature type="domain" description="Plasmid pRiA4b Orf3-like" evidence="1">
    <location>
        <begin position="3"/>
        <end position="142"/>
    </location>
</feature>
<organism evidence="2 3">
    <name type="scientific">Candidatus Brevifilum fermentans</name>
    <dbReference type="NCBI Taxonomy" id="1986204"/>
    <lineage>
        <taxon>Bacteria</taxon>
        <taxon>Bacillati</taxon>
        <taxon>Chloroflexota</taxon>
        <taxon>Anaerolineae</taxon>
        <taxon>Anaerolineales</taxon>
        <taxon>Anaerolineaceae</taxon>
        <taxon>Candidatus Brevifilum</taxon>
    </lineage>
</organism>
<gene>
    <name evidence="2" type="ORF">CFX1CAM_1561</name>
</gene>
<protein>
    <recommendedName>
        <fullName evidence="1">Plasmid pRiA4b Orf3-like domain-containing protein</fullName>
    </recommendedName>
</protein>
<dbReference type="SUPFAM" id="SSF159941">
    <property type="entry name" value="MM3350-like"/>
    <property type="match status" value="1"/>
</dbReference>
<dbReference type="Gene3D" id="3.10.290.30">
    <property type="entry name" value="MM3350-like"/>
    <property type="match status" value="1"/>
</dbReference>
<dbReference type="RefSeq" id="WP_087862452.1">
    <property type="nucleotide sequence ID" value="NZ_LT859958.1"/>
</dbReference>
<evidence type="ECO:0000313" key="3">
    <source>
        <dbReference type="Proteomes" id="UP000195514"/>
    </source>
</evidence>
<dbReference type="Pfam" id="PF07929">
    <property type="entry name" value="PRiA4_ORF3"/>
    <property type="match status" value="1"/>
</dbReference>
<reference evidence="3" key="1">
    <citation type="submission" date="2017-05" db="EMBL/GenBank/DDBJ databases">
        <authorList>
            <person name="Kirkegaard R."/>
            <person name="Mcilroy J S."/>
        </authorList>
    </citation>
    <scope>NUCLEOTIDE SEQUENCE [LARGE SCALE GENOMIC DNA]</scope>
</reference>
<name>A0A1Y6K4Y3_9CHLR</name>
<dbReference type="AlphaFoldDB" id="A0A1Y6K4Y3"/>
<proteinExistence type="predicted"/>